<name>A0AAV5SF29_9BILA</name>
<gene>
    <name evidence="2" type="ORF">PENTCL1PPCAC_1433</name>
</gene>
<feature type="compositionally biased region" description="Basic residues" evidence="1">
    <location>
        <begin position="745"/>
        <end position="757"/>
    </location>
</feature>
<feature type="compositionally biased region" description="Acidic residues" evidence="1">
    <location>
        <begin position="719"/>
        <end position="731"/>
    </location>
</feature>
<feature type="non-terminal residue" evidence="2">
    <location>
        <position position="1029"/>
    </location>
</feature>
<proteinExistence type="predicted"/>
<feature type="non-terminal residue" evidence="2">
    <location>
        <position position="1"/>
    </location>
</feature>
<accession>A0AAV5SF29</accession>
<dbReference type="Proteomes" id="UP001432027">
    <property type="component" value="Unassembled WGS sequence"/>
</dbReference>
<feature type="compositionally biased region" description="Basic and acidic residues" evidence="1">
    <location>
        <begin position="120"/>
        <end position="135"/>
    </location>
</feature>
<feature type="region of interest" description="Disordered" evidence="1">
    <location>
        <begin position="88"/>
        <end position="177"/>
    </location>
</feature>
<feature type="compositionally biased region" description="Acidic residues" evidence="1">
    <location>
        <begin position="109"/>
        <end position="119"/>
    </location>
</feature>
<organism evidence="2 3">
    <name type="scientific">Pristionchus entomophagus</name>
    <dbReference type="NCBI Taxonomy" id="358040"/>
    <lineage>
        <taxon>Eukaryota</taxon>
        <taxon>Metazoa</taxon>
        <taxon>Ecdysozoa</taxon>
        <taxon>Nematoda</taxon>
        <taxon>Chromadorea</taxon>
        <taxon>Rhabditida</taxon>
        <taxon>Rhabditina</taxon>
        <taxon>Diplogasteromorpha</taxon>
        <taxon>Diplogasteroidea</taxon>
        <taxon>Neodiplogasteridae</taxon>
        <taxon>Pristionchus</taxon>
    </lineage>
</organism>
<comment type="caution">
    <text evidence="2">The sequence shown here is derived from an EMBL/GenBank/DDBJ whole genome shotgun (WGS) entry which is preliminary data.</text>
</comment>
<sequence>KKEEEEKKKKRDRQRALLGGVVVGLKAGETLSNHMKRLPVDPSIDSSTVTKRKVLIRKELSLKERESLILAEFYKFWKEEKQQPKNVVDIAKDRSKGADSTAEKSPDVEVIEDIEDDEERERREKEKEKEGKEGEEQPGTSEPRDLSDQPPSLSVEAVKETEKGEGEGMKEPKDMEPHVKALYNQWRQMRKQAREVVLNTGNVVDEVELAEVEVPEGTTEENYEDTRPYQRKMVVIEHKKDVVVDEPGKWINTLGEPSLVLQLNEKQRIVRKKARGEVLTTNEKKFLHSFQMKAYTSSYKAPSLSVSDRKETPLKKSPIVFHFDNPVKKGPKLQKSGEGDRKRVVITRMPGGTTRLRVIRQSDTRPAFIEADVRATMDTMLNTICGVAPPTDALEAMPSLSPTPCYDAFSDEDMDTVAPPLERGTVSRRSIILKKNRVPSGFPTIIRSVRSPGGKSPAKTKTVIWKPEGKHKTSIPSAPYYTGKALTSLSYTPKKRPTSSTTNAPEKKDDVRAVLDEMLKKICGDEETPMRKKTTPIIWKPVSGKLARLTPVITPSAPTPKQQLTATDLMLEILNKEDTADALPVYVRTPKQKEINWKPVDKKTARRLATPATPMVTRTAPILRKIRDPVREVVDDMLKIVCAQVDAPRVSTVPRILRRIIVKKTVPKFLESTVVKKAVPPLVEIGDDDEEVTIVEEKKTGSDLIREKSGLSREPRSDPDDDIVEMEEDDEERGRGNRGESSGRQRVKVLKRRRKQKLEKALDSDDDEVTMVVEESEEEEVEELDRPDCLSLIKKSDGAGKVGSDVWKKARGNKFKTKLHYSSPVSKSARKETPLIIRHRDPINMPMKGSEDRSMIGEKRKVLIVPHLGGSLRKSLDKARQTVTRPASVEDDVRAVMDEMMKKICGDDPADALESMPSHSLSGAVKKTFKNEPRKASIRGKRLTETYTRLINLSTGKEEATRLNEKNQLGWIDCLRLVEAQGEGENTRMRKMKRKMAKAERRWQIVDKATAWKFDKEKEDVKKKKEREM</sequence>
<protein>
    <submittedName>
        <fullName evidence="2">Uncharacterized protein</fullName>
    </submittedName>
</protein>
<dbReference type="AlphaFoldDB" id="A0AAV5SF29"/>
<evidence type="ECO:0000256" key="1">
    <source>
        <dbReference type="SAM" id="MobiDB-lite"/>
    </source>
</evidence>
<evidence type="ECO:0000313" key="2">
    <source>
        <dbReference type="EMBL" id="GMS79258.1"/>
    </source>
</evidence>
<dbReference type="EMBL" id="BTSX01000001">
    <property type="protein sequence ID" value="GMS79258.1"/>
    <property type="molecule type" value="Genomic_DNA"/>
</dbReference>
<evidence type="ECO:0000313" key="3">
    <source>
        <dbReference type="Proteomes" id="UP001432027"/>
    </source>
</evidence>
<feature type="compositionally biased region" description="Basic and acidic residues" evidence="1">
    <location>
        <begin position="703"/>
        <end position="718"/>
    </location>
</feature>
<feature type="compositionally biased region" description="Acidic residues" evidence="1">
    <location>
        <begin position="764"/>
        <end position="783"/>
    </location>
</feature>
<feature type="region of interest" description="Disordered" evidence="1">
    <location>
        <begin position="703"/>
        <end position="786"/>
    </location>
</feature>
<reference evidence="2" key="1">
    <citation type="submission" date="2023-10" db="EMBL/GenBank/DDBJ databases">
        <title>Genome assembly of Pristionchus species.</title>
        <authorList>
            <person name="Yoshida K."/>
            <person name="Sommer R.J."/>
        </authorList>
    </citation>
    <scope>NUCLEOTIDE SEQUENCE</scope>
    <source>
        <strain evidence="2">RS0144</strain>
    </source>
</reference>
<keyword evidence="3" id="KW-1185">Reference proteome</keyword>
<feature type="compositionally biased region" description="Basic and acidic residues" evidence="1">
    <location>
        <begin position="90"/>
        <end position="107"/>
    </location>
</feature>
<feature type="compositionally biased region" description="Basic and acidic residues" evidence="1">
    <location>
        <begin position="157"/>
        <end position="177"/>
    </location>
</feature>
<feature type="compositionally biased region" description="Basic and acidic residues" evidence="1">
    <location>
        <begin position="732"/>
        <end position="743"/>
    </location>
</feature>